<accession>A0AB39KZM9</accession>
<feature type="compositionally biased region" description="Low complexity" evidence="6">
    <location>
        <begin position="54"/>
        <end position="86"/>
    </location>
</feature>
<evidence type="ECO:0000256" key="6">
    <source>
        <dbReference type="SAM" id="MobiDB-lite"/>
    </source>
</evidence>
<dbReference type="Gene3D" id="3.20.20.300">
    <property type="entry name" value="Glycoside hydrolase, family 3, N-terminal domain"/>
    <property type="match status" value="1"/>
</dbReference>
<dbReference type="KEGG" id="spue:AB5L97_12015"/>
<evidence type="ECO:0000259" key="7">
    <source>
        <dbReference type="Pfam" id="PF00933"/>
    </source>
</evidence>
<dbReference type="InterPro" id="IPR050226">
    <property type="entry name" value="NagZ_Beta-hexosaminidase"/>
</dbReference>
<evidence type="ECO:0000256" key="3">
    <source>
        <dbReference type="ARBA" id="ARBA00012663"/>
    </source>
</evidence>
<keyword evidence="5" id="KW-0326">Glycosidase</keyword>
<dbReference type="Pfam" id="PF00933">
    <property type="entry name" value="Glyco_hydro_3"/>
    <property type="match status" value="1"/>
</dbReference>
<name>A0AB39KZM9_9MICC</name>
<dbReference type="RefSeq" id="WP_369044835.1">
    <property type="nucleotide sequence ID" value="NZ_CP163302.1"/>
</dbReference>
<reference evidence="8" key="1">
    <citation type="submission" date="2024-07" db="EMBL/GenBank/DDBJ databases">
        <authorList>
            <person name="fu j."/>
        </authorList>
    </citation>
    <scope>NUCLEOTIDE SEQUENCE</scope>
    <source>
        <strain evidence="8">P10A9</strain>
    </source>
</reference>
<dbReference type="PANTHER" id="PTHR30480">
    <property type="entry name" value="BETA-HEXOSAMINIDASE-RELATED"/>
    <property type="match status" value="1"/>
</dbReference>
<dbReference type="GO" id="GO:0005975">
    <property type="term" value="P:carbohydrate metabolic process"/>
    <property type="evidence" value="ECO:0007669"/>
    <property type="project" value="InterPro"/>
</dbReference>
<dbReference type="InterPro" id="IPR017853">
    <property type="entry name" value="GH"/>
</dbReference>
<comment type="catalytic activity">
    <reaction evidence="1">
        <text>Hydrolysis of terminal non-reducing N-acetyl-D-hexosamine residues in N-acetyl-beta-D-hexosaminides.</text>
        <dbReference type="EC" id="3.2.1.52"/>
    </reaction>
</comment>
<evidence type="ECO:0000313" key="8">
    <source>
        <dbReference type="EMBL" id="XDP44010.1"/>
    </source>
</evidence>
<evidence type="ECO:0000256" key="2">
    <source>
        <dbReference type="ARBA" id="ARBA00005336"/>
    </source>
</evidence>
<dbReference type="EMBL" id="CP163302">
    <property type="protein sequence ID" value="XDP44010.1"/>
    <property type="molecule type" value="Genomic_DNA"/>
</dbReference>
<proteinExistence type="inferred from homology"/>
<evidence type="ECO:0000256" key="5">
    <source>
        <dbReference type="ARBA" id="ARBA00023295"/>
    </source>
</evidence>
<dbReference type="PANTHER" id="PTHR30480:SF13">
    <property type="entry name" value="BETA-HEXOSAMINIDASE"/>
    <property type="match status" value="1"/>
</dbReference>
<feature type="region of interest" description="Disordered" evidence="6">
    <location>
        <begin position="37"/>
        <end position="86"/>
    </location>
</feature>
<dbReference type="InterPro" id="IPR036962">
    <property type="entry name" value="Glyco_hydro_3_N_sf"/>
</dbReference>
<dbReference type="GO" id="GO:0009254">
    <property type="term" value="P:peptidoglycan turnover"/>
    <property type="evidence" value="ECO:0007669"/>
    <property type="project" value="TreeGrafter"/>
</dbReference>
<organism evidence="8">
    <name type="scientific">Sinomonas puerhi</name>
    <dbReference type="NCBI Taxonomy" id="3238584"/>
    <lineage>
        <taxon>Bacteria</taxon>
        <taxon>Bacillati</taxon>
        <taxon>Actinomycetota</taxon>
        <taxon>Actinomycetes</taxon>
        <taxon>Micrococcales</taxon>
        <taxon>Micrococcaceae</taxon>
        <taxon>Sinomonas</taxon>
    </lineage>
</organism>
<evidence type="ECO:0000256" key="4">
    <source>
        <dbReference type="ARBA" id="ARBA00022801"/>
    </source>
</evidence>
<protein>
    <recommendedName>
        <fullName evidence="3">beta-N-acetylhexosaminidase</fullName>
        <ecNumber evidence="3">3.2.1.52</ecNumber>
    </recommendedName>
</protein>
<dbReference type="SUPFAM" id="SSF51445">
    <property type="entry name" value="(Trans)glycosidases"/>
    <property type="match status" value="1"/>
</dbReference>
<dbReference type="EC" id="3.2.1.52" evidence="3"/>
<dbReference type="GO" id="GO:0004563">
    <property type="term" value="F:beta-N-acetylhexosaminidase activity"/>
    <property type="evidence" value="ECO:0007669"/>
    <property type="project" value="UniProtKB-EC"/>
</dbReference>
<gene>
    <name evidence="8" type="ORF">AB5L97_12015</name>
</gene>
<comment type="similarity">
    <text evidence="2">Belongs to the glycosyl hydrolase 3 family.</text>
</comment>
<sequence>MAQRNVKVWAAIAVGILAVLAAVAALTLPWLLGQPIGRPTPSDSPGETPPGTTPSPGSSGSPGAEASTTPSGESSPSSAPATTSAPLPEDRAAAVLASMTLEQRVGQVVMVSSPTAGPDGAALTALRQLHIGNVFLKGRTDAGAPGVSAAVAALKGQVTPDATRGVGQFIATDQEGGQVQILRGPGFSAIPSALDQGGMDLGALRSAAAGWGRQLAAVGVNVNLAPVLDTVPSAAFAPQNIPIGHYQRNYGFTPESVSSHGIAFAQGMADTGVAAASKHFPGLGRVTANTDTSTDVTDAATGRHDAYVAPFADAIRAGVPWVMVSNAFYPAIDPDHYAVFSPTVIGGMLRGDLGFRGIVVSDDVCDAGQLAGFAPEHRGADFLAAGGTMVLCTNQQLAPRVWSGIADRAKADPAFAKLVDAAALAVLEAKDRAGLLPR</sequence>
<keyword evidence="4 8" id="KW-0378">Hydrolase</keyword>
<evidence type="ECO:0000256" key="1">
    <source>
        <dbReference type="ARBA" id="ARBA00001231"/>
    </source>
</evidence>
<dbReference type="AlphaFoldDB" id="A0AB39KZM9"/>
<feature type="domain" description="Glycoside hydrolase family 3 N-terminal" evidence="7">
    <location>
        <begin position="100"/>
        <end position="411"/>
    </location>
</feature>
<dbReference type="InterPro" id="IPR001764">
    <property type="entry name" value="Glyco_hydro_3_N"/>
</dbReference>